<organism evidence="1 2">
    <name type="scientific">Faecalibacterium faecis</name>
    <dbReference type="NCBI Taxonomy" id="3133157"/>
    <lineage>
        <taxon>Bacteria</taxon>
        <taxon>Bacillati</taxon>
        <taxon>Bacillota</taxon>
        <taxon>Clostridia</taxon>
        <taxon>Eubacteriales</taxon>
        <taxon>Oscillospiraceae</taxon>
        <taxon>Faecalibacterium</taxon>
    </lineage>
</organism>
<keyword evidence="2" id="KW-1185">Reference proteome</keyword>
<dbReference type="Proteomes" id="UP001496146">
    <property type="component" value="Unassembled WGS sequence"/>
</dbReference>
<name>A0ABV1BMW0_9FIRM</name>
<dbReference type="EMBL" id="JBBMEP010000010">
    <property type="protein sequence ID" value="MEQ2377111.1"/>
    <property type="molecule type" value="Genomic_DNA"/>
</dbReference>
<protein>
    <submittedName>
        <fullName evidence="1">Uncharacterized protein</fullName>
    </submittedName>
</protein>
<comment type="caution">
    <text evidence="1">The sequence shown here is derived from an EMBL/GenBank/DDBJ whole genome shotgun (WGS) entry which is preliminary data.</text>
</comment>
<evidence type="ECO:0000313" key="2">
    <source>
        <dbReference type="Proteomes" id="UP001496146"/>
    </source>
</evidence>
<proteinExistence type="predicted"/>
<reference evidence="1 2" key="1">
    <citation type="submission" date="2024-03" db="EMBL/GenBank/DDBJ databases">
        <title>Human intestinal bacterial collection.</title>
        <authorList>
            <person name="Pauvert C."/>
            <person name="Hitch T.C.A."/>
            <person name="Clavel T."/>
        </authorList>
    </citation>
    <scope>NUCLEOTIDE SEQUENCE [LARGE SCALE GENOMIC DNA]</scope>
    <source>
        <strain evidence="1 2">CLA-JM-H7-B</strain>
    </source>
</reference>
<accession>A0ABV1BMW0</accession>
<dbReference type="RefSeq" id="WP_005938715.1">
    <property type="nucleotide sequence ID" value="NZ_JBBMEP010000010.1"/>
</dbReference>
<evidence type="ECO:0000313" key="1">
    <source>
        <dbReference type="EMBL" id="MEQ2377111.1"/>
    </source>
</evidence>
<sequence>MCDVLDKVENRGIAKGKAEGEDTLALLMKKLFDQNRIEDAKRASEDKEYRARLMKEFGIS</sequence>
<gene>
    <name evidence="1" type="ORF">WMO17_06995</name>
</gene>